<dbReference type="AlphaFoldDB" id="A0A1K2IQQ0"/>
<dbReference type="PROSITE" id="PS51257">
    <property type="entry name" value="PROKAR_LIPOPROTEIN"/>
    <property type="match status" value="1"/>
</dbReference>
<dbReference type="Pfam" id="PF13590">
    <property type="entry name" value="DUF4136"/>
    <property type="match status" value="1"/>
</dbReference>
<keyword evidence="4" id="KW-1185">Reference proteome</keyword>
<protein>
    <recommendedName>
        <fullName evidence="2">DUF4136 domain-containing protein</fullName>
    </recommendedName>
</protein>
<dbReference type="RefSeq" id="WP_245794906.1">
    <property type="nucleotide sequence ID" value="NZ_FPKV01000005.1"/>
</dbReference>
<organism evidence="3 4">
    <name type="scientific">Flaviramulus basaltis</name>
    <dbReference type="NCBI Taxonomy" id="369401"/>
    <lineage>
        <taxon>Bacteria</taxon>
        <taxon>Pseudomonadati</taxon>
        <taxon>Bacteroidota</taxon>
        <taxon>Flavobacteriia</taxon>
        <taxon>Flavobacteriales</taxon>
        <taxon>Flavobacteriaceae</taxon>
        <taxon>Flaviramulus</taxon>
    </lineage>
</organism>
<reference evidence="3 4" key="1">
    <citation type="submission" date="2016-10" db="EMBL/GenBank/DDBJ databases">
        <authorList>
            <person name="de Groot N.N."/>
        </authorList>
    </citation>
    <scope>NUCLEOTIDE SEQUENCE [LARGE SCALE GENOMIC DNA]</scope>
    <source>
        <strain evidence="3 4">DSM 18180</strain>
    </source>
</reference>
<name>A0A1K2IQQ0_9FLAO</name>
<dbReference type="Proteomes" id="UP000182544">
    <property type="component" value="Unassembled WGS sequence"/>
</dbReference>
<proteinExistence type="predicted"/>
<evidence type="ECO:0000256" key="1">
    <source>
        <dbReference type="SAM" id="SignalP"/>
    </source>
</evidence>
<feature type="signal peptide" evidence="1">
    <location>
        <begin position="1"/>
        <end position="27"/>
    </location>
</feature>
<evidence type="ECO:0000313" key="3">
    <source>
        <dbReference type="EMBL" id="SFZ94773.1"/>
    </source>
</evidence>
<feature type="domain" description="DUF4136" evidence="2">
    <location>
        <begin position="29"/>
        <end position="192"/>
    </location>
</feature>
<dbReference type="InterPro" id="IPR025411">
    <property type="entry name" value="DUF4136"/>
</dbReference>
<accession>A0A1K2IQQ0</accession>
<evidence type="ECO:0000259" key="2">
    <source>
        <dbReference type="Pfam" id="PF13590"/>
    </source>
</evidence>
<dbReference type="EMBL" id="FPKV01000005">
    <property type="protein sequence ID" value="SFZ94773.1"/>
    <property type="molecule type" value="Genomic_DNA"/>
</dbReference>
<gene>
    <name evidence="3" type="ORF">SAMN05428642_10563</name>
</gene>
<dbReference type="Gene3D" id="3.30.160.670">
    <property type="match status" value="1"/>
</dbReference>
<keyword evidence="1" id="KW-0732">Signal</keyword>
<feature type="chain" id="PRO_5013086154" description="DUF4136 domain-containing protein" evidence="1">
    <location>
        <begin position="28"/>
        <end position="200"/>
    </location>
</feature>
<evidence type="ECO:0000313" key="4">
    <source>
        <dbReference type="Proteomes" id="UP000182544"/>
    </source>
</evidence>
<sequence length="200" mass="22797">MMRTLKTMVACLLIAATAVSCSVSSSAIVTDYDREAQFGTYKTFYWSDDFQIDSGKEEEPLFVNTLIKKRLKSAIQDEMEKKGYVMDKANPDLLVDSRIVVKTRNINYNSGSYPYFPFYGHGYGHFGSYGYGYYGNYQSSEEHKEGGVVVELIDMSRRQLVWQGFAPDVLHADTNDKQKEIKEAVVKIFAKYQFGNTTKN</sequence>
<dbReference type="STRING" id="369401.SAMN05428642_10563"/>